<feature type="domain" description="Sushi" evidence="7">
    <location>
        <begin position="561"/>
        <end position="624"/>
    </location>
</feature>
<sequence length="817" mass="92058">MRLITLSFVFALSLCTFNVVKGQDCSKDTFLLRKNLDLSKLEDTPNGKIVRLSCAVGYVGLLRFKCENGEWIQQSGRPCELKSCGHPGDTENGDFSLTVSDDFVFGAQVEYTCRKGYQMVTRTRHRNCMEQGWVGALPICEAVKCPVIQANKNVMVIGDSEDATYGNVIQFECQSSQMVLKGPSEIDCNVKGEWSGAVPTCEEIKCHAPDIANGQVTVKKAEYKEDEILRYSCNPNYIPHGRLSKCNKIGNRADWSPTPECVEITCRLTPTRGVQYTPDGKTIFKPDDILKVTCPPGYWFFFSRQKEHTVTCKQDGSWSDPMDCESIRCPVPNDPLVSDTSRWRTADVDDIRSYACINGYKARDKLSKATCTSDGTWTPTPLCEEITCDLPEIPMVTIQRSKTKYKYGEKLTYECKMNKEPLFSPPTSTCSIMGWNPIPGCKDKEGACPPLTNGFLVKPEHSDPNSSIFYYSCNKGFKPFTKGWWGVATCNEGTWSANPTCIDETQCGQIPYIPNAKEDTKNGATVTIICKDGYRTDDKKTIICKDGKWETPLPECKLKDNQCDPPPHVENALVEIEYQKKYIHGKTIKYKCRKSFQIEEHDEIKCNSGTWESSQGNNLPKCKQYCGKLKGAPKKMQIVNQVNMEDRYENGQEVLYKCNSPYTVKGSGGKGTCKNGQWNKTVECEARCPDPKIITNGEYNEEKTDEDGVITEVSYRCEQDFVLSSKDVIKCKNGKWDPLPVCLKYCEIPQLLKDYNLKNLKTTLTLLHGTKATMLAYLHAGFEINGEHNDISRYNVFLPSISRRQGYHSQPRTKLHA</sequence>
<dbReference type="InterPro" id="IPR035976">
    <property type="entry name" value="Sushi/SCR/CCP_sf"/>
</dbReference>
<accession>A0ABD0YC90</accession>
<dbReference type="Pfam" id="PF00084">
    <property type="entry name" value="Sushi"/>
    <property type="match status" value="9"/>
</dbReference>
<dbReference type="Proteomes" id="UP001557470">
    <property type="component" value="Unassembled WGS sequence"/>
</dbReference>
<evidence type="ECO:0000313" key="8">
    <source>
        <dbReference type="EMBL" id="KAL1022837.1"/>
    </source>
</evidence>
<dbReference type="PANTHER" id="PTHR45785:SF2">
    <property type="entry name" value="COMPLEMENT FACTOR H-RELATED"/>
    <property type="match status" value="1"/>
</dbReference>
<feature type="non-terminal residue" evidence="8">
    <location>
        <position position="817"/>
    </location>
</feature>
<feature type="disulfide bond" evidence="5">
    <location>
        <begin position="113"/>
        <end position="140"/>
    </location>
</feature>
<keyword evidence="3 6" id="KW-0732">Signal</keyword>
<feature type="chain" id="PRO_5044821223" description="Sushi domain-containing protein" evidence="6">
    <location>
        <begin position="23"/>
        <end position="817"/>
    </location>
</feature>
<name>A0ABD0YC90_UMBPY</name>
<keyword evidence="9" id="KW-1185">Reference proteome</keyword>
<proteinExistence type="predicted"/>
<feature type="domain" description="Sushi" evidence="7">
    <location>
        <begin position="204"/>
        <end position="263"/>
    </location>
</feature>
<dbReference type="EMBL" id="JAGEUA010000001">
    <property type="protein sequence ID" value="KAL1022837.1"/>
    <property type="molecule type" value="Genomic_DNA"/>
</dbReference>
<dbReference type="SUPFAM" id="SSF57535">
    <property type="entry name" value="Complement control module/SCR domain"/>
    <property type="match status" value="11"/>
</dbReference>
<feature type="disulfide bond" evidence="5">
    <location>
        <begin position="563"/>
        <end position="606"/>
    </location>
</feature>
<feature type="signal peptide" evidence="6">
    <location>
        <begin position="1"/>
        <end position="22"/>
    </location>
</feature>
<gene>
    <name evidence="8" type="ORF">UPYG_G00033070</name>
</gene>
<reference evidence="8 9" key="1">
    <citation type="submission" date="2024-06" db="EMBL/GenBank/DDBJ databases">
        <authorList>
            <person name="Pan Q."/>
            <person name="Wen M."/>
            <person name="Jouanno E."/>
            <person name="Zahm M."/>
            <person name="Klopp C."/>
            <person name="Cabau C."/>
            <person name="Louis A."/>
            <person name="Berthelot C."/>
            <person name="Parey E."/>
            <person name="Roest Crollius H."/>
            <person name="Montfort J."/>
            <person name="Robinson-Rechavi M."/>
            <person name="Bouchez O."/>
            <person name="Lampietro C."/>
            <person name="Lopez Roques C."/>
            <person name="Donnadieu C."/>
            <person name="Postlethwait J."/>
            <person name="Bobe J."/>
            <person name="Verreycken H."/>
            <person name="Guiguen Y."/>
        </authorList>
    </citation>
    <scope>NUCLEOTIDE SEQUENCE [LARGE SCALE GENOMIC DNA]</scope>
    <source>
        <strain evidence="8">Up_M1</strain>
        <tissue evidence="8">Testis</tissue>
    </source>
</reference>
<dbReference type="Gene3D" id="2.10.70.10">
    <property type="entry name" value="Complement Module, domain 1"/>
    <property type="match status" value="11"/>
</dbReference>
<feature type="domain" description="Sushi" evidence="7">
    <location>
        <begin position="686"/>
        <end position="744"/>
    </location>
</feature>
<feature type="disulfide bond" evidence="5">
    <location>
        <begin position="145"/>
        <end position="188"/>
    </location>
</feature>
<feature type="domain" description="Sushi" evidence="7">
    <location>
        <begin position="143"/>
        <end position="203"/>
    </location>
</feature>
<feature type="disulfide bond" evidence="5">
    <location>
        <begin position="688"/>
        <end position="731"/>
    </location>
</feature>
<evidence type="ECO:0000256" key="3">
    <source>
        <dbReference type="ARBA" id="ARBA00022729"/>
    </source>
</evidence>
<dbReference type="InterPro" id="IPR000436">
    <property type="entry name" value="Sushi_SCR_CCP_dom"/>
</dbReference>
<feature type="domain" description="Sushi" evidence="7">
    <location>
        <begin position="82"/>
        <end position="142"/>
    </location>
</feature>
<evidence type="ECO:0000256" key="4">
    <source>
        <dbReference type="ARBA" id="ARBA00023157"/>
    </source>
</evidence>
<dbReference type="CDD" id="cd00033">
    <property type="entry name" value="CCP"/>
    <property type="match status" value="6"/>
</dbReference>
<dbReference type="AlphaFoldDB" id="A0ABD0YC90"/>
<comment type="caution">
    <text evidence="5">Lacks conserved residue(s) required for the propagation of feature annotation.</text>
</comment>
<dbReference type="PROSITE" id="PS50923">
    <property type="entry name" value="SUSHI"/>
    <property type="match status" value="9"/>
</dbReference>
<evidence type="ECO:0000256" key="5">
    <source>
        <dbReference type="PROSITE-ProRule" id="PRU00302"/>
    </source>
</evidence>
<comment type="subcellular location">
    <subcellularLocation>
        <location evidence="1">Virion</location>
    </subcellularLocation>
</comment>
<feature type="domain" description="Sushi" evidence="7">
    <location>
        <begin position="386"/>
        <end position="443"/>
    </location>
</feature>
<feature type="domain" description="Sushi" evidence="7">
    <location>
        <begin position="505"/>
        <end position="558"/>
    </location>
</feature>
<feature type="disulfide bond" evidence="5">
    <location>
        <begin position="356"/>
        <end position="383"/>
    </location>
</feature>
<dbReference type="SMART" id="SM00032">
    <property type="entry name" value="CCP"/>
    <property type="match status" value="11"/>
</dbReference>
<feature type="domain" description="Sushi" evidence="7">
    <location>
        <begin position="327"/>
        <end position="385"/>
    </location>
</feature>
<comment type="caution">
    <text evidence="8">The sequence shown here is derived from an EMBL/GenBank/DDBJ whole genome shotgun (WGS) entry which is preliminary data.</text>
</comment>
<keyword evidence="2 5" id="KW-0768">Sushi</keyword>
<protein>
    <recommendedName>
        <fullName evidence="7">Sushi domain-containing protein</fullName>
    </recommendedName>
</protein>
<evidence type="ECO:0000256" key="6">
    <source>
        <dbReference type="SAM" id="SignalP"/>
    </source>
</evidence>
<evidence type="ECO:0000256" key="2">
    <source>
        <dbReference type="ARBA" id="ARBA00022659"/>
    </source>
</evidence>
<dbReference type="InterPro" id="IPR051503">
    <property type="entry name" value="ComplSys_Reg/VirEntry_Med"/>
</dbReference>
<evidence type="ECO:0000313" key="9">
    <source>
        <dbReference type="Proteomes" id="UP001557470"/>
    </source>
</evidence>
<organism evidence="8 9">
    <name type="scientific">Umbra pygmaea</name>
    <name type="common">Eastern mudminnow</name>
    <dbReference type="NCBI Taxonomy" id="75934"/>
    <lineage>
        <taxon>Eukaryota</taxon>
        <taxon>Metazoa</taxon>
        <taxon>Chordata</taxon>
        <taxon>Craniata</taxon>
        <taxon>Vertebrata</taxon>
        <taxon>Euteleostomi</taxon>
        <taxon>Actinopterygii</taxon>
        <taxon>Neopterygii</taxon>
        <taxon>Teleostei</taxon>
        <taxon>Protacanthopterygii</taxon>
        <taxon>Esociformes</taxon>
        <taxon>Umbridae</taxon>
        <taxon>Umbra</taxon>
    </lineage>
</organism>
<feature type="domain" description="Sushi" evidence="7">
    <location>
        <begin position="264"/>
        <end position="326"/>
    </location>
</feature>
<keyword evidence="4 5" id="KW-1015">Disulfide bond</keyword>
<evidence type="ECO:0000256" key="1">
    <source>
        <dbReference type="ARBA" id="ARBA00004328"/>
    </source>
</evidence>
<dbReference type="PANTHER" id="PTHR45785">
    <property type="entry name" value="COMPLEMENT FACTOR H-RELATED"/>
    <property type="match status" value="1"/>
</dbReference>
<evidence type="ECO:0000259" key="7">
    <source>
        <dbReference type="PROSITE" id="PS50923"/>
    </source>
</evidence>